<sequence length="186" mass="20820">MNWLERGCVRVVPAFKLSTVNRTTVSSMLRQGHLSHASAMQLLDATSLATELEATERKNAALLNEFTKNSSSHGFRPSLLLPFSQIATSTFGSILSLMPPATKQSYAAGVKLAIADYYNDQIREIYAEMNNAPETNELKELFKELRDAELEDIERIFPSIEDAKNDKIVQYARQCTQIVLTPSYSL</sequence>
<evidence type="ECO:0000313" key="2">
    <source>
        <dbReference type="Proteomes" id="UP000243217"/>
    </source>
</evidence>
<dbReference type="AlphaFoldDB" id="A0A1V9ZXK7"/>
<dbReference type="EMBL" id="JNBS01001093">
    <property type="protein sequence ID" value="OQS02681.1"/>
    <property type="molecule type" value="Genomic_DNA"/>
</dbReference>
<reference evidence="1 2" key="1">
    <citation type="journal article" date="2014" name="Genome Biol. Evol.">
        <title>The secreted proteins of Achlya hypogyna and Thraustotheca clavata identify the ancestral oomycete secretome and reveal gene acquisitions by horizontal gene transfer.</title>
        <authorList>
            <person name="Misner I."/>
            <person name="Blouin N."/>
            <person name="Leonard G."/>
            <person name="Richards T.A."/>
            <person name="Lane C.E."/>
        </authorList>
    </citation>
    <scope>NUCLEOTIDE SEQUENCE [LARGE SCALE GENOMIC DNA]</scope>
    <source>
        <strain evidence="1 2">ATCC 34112</strain>
    </source>
</reference>
<comment type="caution">
    <text evidence="1">The sequence shown here is derived from an EMBL/GenBank/DDBJ whole genome shotgun (WGS) entry which is preliminary data.</text>
</comment>
<dbReference type="GO" id="GO:0008682">
    <property type="term" value="F:3-demethoxyubiquinol 3-hydroxylase activity"/>
    <property type="evidence" value="ECO:0007669"/>
    <property type="project" value="TreeGrafter"/>
</dbReference>
<organism evidence="1 2">
    <name type="scientific">Thraustotheca clavata</name>
    <dbReference type="NCBI Taxonomy" id="74557"/>
    <lineage>
        <taxon>Eukaryota</taxon>
        <taxon>Sar</taxon>
        <taxon>Stramenopiles</taxon>
        <taxon>Oomycota</taxon>
        <taxon>Saprolegniomycetes</taxon>
        <taxon>Saprolegniales</taxon>
        <taxon>Achlyaceae</taxon>
        <taxon>Thraustotheca</taxon>
    </lineage>
</organism>
<dbReference type="Proteomes" id="UP000243217">
    <property type="component" value="Unassembled WGS sequence"/>
</dbReference>
<dbReference type="InterPro" id="IPR011566">
    <property type="entry name" value="Ubq_synth_Coq7"/>
</dbReference>
<proteinExistence type="predicted"/>
<dbReference type="OrthoDB" id="275371at2759"/>
<dbReference type="PANTHER" id="PTHR11237">
    <property type="entry name" value="COENZYME Q10 BIOSYNTHESIS PROTEIN 7"/>
    <property type="match status" value="1"/>
</dbReference>
<dbReference type="GO" id="GO:0005743">
    <property type="term" value="C:mitochondrial inner membrane"/>
    <property type="evidence" value="ECO:0007669"/>
    <property type="project" value="TreeGrafter"/>
</dbReference>
<name>A0A1V9ZXK7_9STRA</name>
<dbReference type="PANTHER" id="PTHR11237:SF4">
    <property type="entry name" value="5-DEMETHOXYUBIQUINONE HYDROXYLASE, MITOCHONDRIAL"/>
    <property type="match status" value="1"/>
</dbReference>
<accession>A0A1V9ZXK7</accession>
<protein>
    <submittedName>
        <fullName evidence="1">Uncharacterized protein</fullName>
    </submittedName>
</protein>
<dbReference type="STRING" id="74557.A0A1V9ZXK7"/>
<keyword evidence="2" id="KW-1185">Reference proteome</keyword>
<dbReference type="Pfam" id="PF03232">
    <property type="entry name" value="COQ7"/>
    <property type="match status" value="1"/>
</dbReference>
<evidence type="ECO:0000313" key="1">
    <source>
        <dbReference type="EMBL" id="OQS02681.1"/>
    </source>
</evidence>
<dbReference type="GO" id="GO:0006744">
    <property type="term" value="P:ubiquinone biosynthetic process"/>
    <property type="evidence" value="ECO:0007669"/>
    <property type="project" value="InterPro"/>
</dbReference>
<gene>
    <name evidence="1" type="ORF">THRCLA_04962</name>
</gene>